<name>A0A517VKS7_9PLAN</name>
<accession>A0A517VKS7</accession>
<dbReference type="OrthoDB" id="287236at2"/>
<sequence>MNIDSLINSQWYPVIKDEIQQELENKFKNDSGRVDSLSHELERISNQKKGWKISLSDPNLPQSIRDEIHIDYQRIENRERDIQLQIERRQKRVEYMAELLNPDLVVESLNRLDEVLAGENATRGNLELSLHIDRIECFRDGHVKMKMCRLGSLPQCLEFMKYNSIDSEGGVDSAAINRQEHQATPRRRAKLRVESIGSEGKELDTAAAFAADPERFTGLGPEWFEEIEFDVPREKHWYQIHAPEVFRRRQEAELPYAKLAEEFGVTPPTARAAVQYYLETHPEVKDNVKLQCGGKRPPKFDLSQIGPEARVLWESGWSKLKLAEKYGCSPPTIDKALEWSYEQDGLSMPTKEELQKAISVKARKLLTEGNSLEEISDIIDCSDVTARRYLKMSFEAEGKAMPDLRRKSSGT</sequence>
<organism evidence="1 2">
    <name type="scientific">Gimesia algae</name>
    <dbReference type="NCBI Taxonomy" id="2527971"/>
    <lineage>
        <taxon>Bacteria</taxon>
        <taxon>Pseudomonadati</taxon>
        <taxon>Planctomycetota</taxon>
        <taxon>Planctomycetia</taxon>
        <taxon>Planctomycetales</taxon>
        <taxon>Planctomycetaceae</taxon>
        <taxon>Gimesia</taxon>
    </lineage>
</organism>
<dbReference type="Proteomes" id="UP000316855">
    <property type="component" value="Chromosome"/>
</dbReference>
<keyword evidence="2" id="KW-1185">Reference proteome</keyword>
<evidence type="ECO:0000313" key="1">
    <source>
        <dbReference type="EMBL" id="QDT93587.1"/>
    </source>
</evidence>
<dbReference type="AlphaFoldDB" id="A0A517VKS7"/>
<reference evidence="1 2" key="1">
    <citation type="submission" date="2019-02" db="EMBL/GenBank/DDBJ databases">
        <title>Deep-cultivation of Planctomycetes and their phenomic and genomic characterization uncovers novel biology.</title>
        <authorList>
            <person name="Wiegand S."/>
            <person name="Jogler M."/>
            <person name="Boedeker C."/>
            <person name="Pinto D."/>
            <person name="Vollmers J."/>
            <person name="Rivas-Marin E."/>
            <person name="Kohn T."/>
            <person name="Peeters S.H."/>
            <person name="Heuer A."/>
            <person name="Rast P."/>
            <person name="Oberbeckmann S."/>
            <person name="Bunk B."/>
            <person name="Jeske O."/>
            <person name="Meyerdierks A."/>
            <person name="Storesund J.E."/>
            <person name="Kallscheuer N."/>
            <person name="Luecker S."/>
            <person name="Lage O.M."/>
            <person name="Pohl T."/>
            <person name="Merkel B.J."/>
            <person name="Hornburger P."/>
            <person name="Mueller R.-W."/>
            <person name="Bruemmer F."/>
            <person name="Labrenz M."/>
            <person name="Spormann A.M."/>
            <person name="Op den Camp H."/>
            <person name="Overmann J."/>
            <person name="Amann R."/>
            <person name="Jetten M.S.M."/>
            <person name="Mascher T."/>
            <person name="Medema M.H."/>
            <person name="Devos D.P."/>
            <person name="Kaster A.-K."/>
            <person name="Ovreas L."/>
            <person name="Rohde M."/>
            <person name="Galperin M.Y."/>
            <person name="Jogler C."/>
        </authorList>
    </citation>
    <scope>NUCLEOTIDE SEQUENCE [LARGE SCALE GENOMIC DNA]</scope>
    <source>
        <strain evidence="1 2">Pan161</strain>
    </source>
</reference>
<evidence type="ECO:0008006" key="3">
    <source>
        <dbReference type="Google" id="ProtNLM"/>
    </source>
</evidence>
<dbReference type="KEGG" id="gax:Pan161_52680"/>
<gene>
    <name evidence="1" type="ORF">Pan161_52680</name>
</gene>
<protein>
    <recommendedName>
        <fullName evidence="3">Sigma-70, region 4</fullName>
    </recommendedName>
</protein>
<dbReference type="EMBL" id="CP036343">
    <property type="protein sequence ID" value="QDT93587.1"/>
    <property type="molecule type" value="Genomic_DNA"/>
</dbReference>
<dbReference type="RefSeq" id="WP_145231581.1">
    <property type="nucleotide sequence ID" value="NZ_CP036343.1"/>
</dbReference>
<evidence type="ECO:0000313" key="2">
    <source>
        <dbReference type="Proteomes" id="UP000316855"/>
    </source>
</evidence>
<proteinExistence type="predicted"/>